<proteinExistence type="predicted"/>
<evidence type="ECO:0000256" key="1">
    <source>
        <dbReference type="SAM" id="Phobius"/>
    </source>
</evidence>
<organism evidence="2 3">
    <name type="scientific">Paenibacillus artemisiicola</name>
    <dbReference type="NCBI Taxonomy" id="1172618"/>
    <lineage>
        <taxon>Bacteria</taxon>
        <taxon>Bacillati</taxon>
        <taxon>Bacillota</taxon>
        <taxon>Bacilli</taxon>
        <taxon>Bacillales</taxon>
        <taxon>Paenibacillaceae</taxon>
        <taxon>Paenibacillus</taxon>
    </lineage>
</organism>
<evidence type="ECO:0000313" key="2">
    <source>
        <dbReference type="EMBL" id="MBO7748299.1"/>
    </source>
</evidence>
<reference evidence="2 3" key="1">
    <citation type="submission" date="2021-03" db="EMBL/GenBank/DDBJ databases">
        <title>Paenibacillus artemisicola MWE-103 whole genome sequence.</title>
        <authorList>
            <person name="Ham Y.J."/>
        </authorList>
    </citation>
    <scope>NUCLEOTIDE SEQUENCE [LARGE SCALE GENOMIC DNA]</scope>
    <source>
        <strain evidence="2 3">MWE-103</strain>
    </source>
</reference>
<gene>
    <name evidence="2" type="ORF">I8J29_29355</name>
</gene>
<accession>A0ABS3WIZ3</accession>
<protein>
    <submittedName>
        <fullName evidence="2">Uncharacterized protein</fullName>
    </submittedName>
</protein>
<dbReference type="RefSeq" id="WP_208850871.1">
    <property type="nucleotide sequence ID" value="NZ_JAGGDJ010000052.1"/>
</dbReference>
<dbReference type="Proteomes" id="UP000670947">
    <property type="component" value="Unassembled WGS sequence"/>
</dbReference>
<keyword evidence="3" id="KW-1185">Reference proteome</keyword>
<name>A0ABS3WIZ3_9BACL</name>
<keyword evidence="1" id="KW-1133">Transmembrane helix</keyword>
<dbReference type="EMBL" id="JAGGDJ010000052">
    <property type="protein sequence ID" value="MBO7748299.1"/>
    <property type="molecule type" value="Genomic_DNA"/>
</dbReference>
<keyword evidence="1" id="KW-0812">Transmembrane</keyword>
<feature type="transmembrane region" description="Helical" evidence="1">
    <location>
        <begin position="27"/>
        <end position="49"/>
    </location>
</feature>
<comment type="caution">
    <text evidence="2">The sequence shown here is derived from an EMBL/GenBank/DDBJ whole genome shotgun (WGS) entry which is preliminary data.</text>
</comment>
<evidence type="ECO:0000313" key="3">
    <source>
        <dbReference type="Proteomes" id="UP000670947"/>
    </source>
</evidence>
<keyword evidence="1" id="KW-0472">Membrane</keyword>
<sequence>MLQGEEEEGIPGPAIRRKAKQPSLGRLLLLLAVAAAIVAVSFALAHLLVGEAFDRLTD</sequence>